<sequence>MKMIIAIVQSEDASRLQAAFVDHNIRATKLSSTGGFLREGNTTFLVGIADDKVEEVLSVIKKHSEQREELITPGLHPGISFEQQIEPVNITVGGATVFVLPVDRFEQF</sequence>
<evidence type="ECO:0000313" key="2">
    <source>
        <dbReference type="Proteomes" id="UP000438120"/>
    </source>
</evidence>
<gene>
    <name evidence="1" type="ORF">FYJ62_04605</name>
</gene>
<dbReference type="SUPFAM" id="SSF54913">
    <property type="entry name" value="GlnB-like"/>
    <property type="match status" value="1"/>
</dbReference>
<name>A0A6A8MDS7_9LACO</name>
<comment type="caution">
    <text evidence="1">The sequence shown here is derived from an EMBL/GenBank/DDBJ whole genome shotgun (WGS) entry which is preliminary data.</text>
</comment>
<dbReference type="InterPro" id="IPR015867">
    <property type="entry name" value="N-reg_PII/ATP_PRibTrfase_C"/>
</dbReference>
<accession>A0A6A8MDS7</accession>
<dbReference type="AlphaFoldDB" id="A0A6A8MDS7"/>
<dbReference type="Pfam" id="PF06153">
    <property type="entry name" value="CdAMP_rec"/>
    <property type="match status" value="1"/>
</dbReference>
<dbReference type="InterPro" id="IPR010375">
    <property type="entry name" value="CdAMP_rec"/>
</dbReference>
<dbReference type="InterPro" id="IPR011322">
    <property type="entry name" value="N-reg_PII-like_a/b"/>
</dbReference>
<dbReference type="Gene3D" id="3.30.70.120">
    <property type="match status" value="1"/>
</dbReference>
<organism evidence="1 2">
    <name type="scientific">Lactobacillus porci</name>
    <dbReference type="NCBI Taxonomy" id="2012477"/>
    <lineage>
        <taxon>Bacteria</taxon>
        <taxon>Bacillati</taxon>
        <taxon>Bacillota</taxon>
        <taxon>Bacilli</taxon>
        <taxon>Lactobacillales</taxon>
        <taxon>Lactobacillaceae</taxon>
        <taxon>Lactobacillus</taxon>
    </lineage>
</organism>
<keyword evidence="2" id="KW-1185">Reference proteome</keyword>
<protein>
    <recommendedName>
        <fullName evidence="3">Transcriptional regulator</fullName>
    </recommendedName>
</protein>
<dbReference type="PANTHER" id="PTHR38456">
    <property type="entry name" value="CYCLIC DI-AMP RECEPTOR A"/>
    <property type="match status" value="1"/>
</dbReference>
<dbReference type="OrthoDB" id="9794275at2"/>
<reference evidence="1 2" key="1">
    <citation type="submission" date="2019-08" db="EMBL/GenBank/DDBJ databases">
        <title>In-depth cultivation of the pig gut microbiome towards novel bacterial diversity and tailored functional studies.</title>
        <authorList>
            <person name="Wylensek D."/>
            <person name="Hitch T.C.A."/>
            <person name="Clavel T."/>
        </authorList>
    </citation>
    <scope>NUCLEOTIDE SEQUENCE [LARGE SCALE GENOMIC DNA]</scope>
    <source>
        <strain evidence="1 2">Bifido-178-WT-2B</strain>
    </source>
</reference>
<dbReference type="PANTHER" id="PTHR38456:SF1">
    <property type="entry name" value="CYCLIC DI-AMP RECEPTOR A"/>
    <property type="match status" value="1"/>
</dbReference>
<dbReference type="EMBL" id="VUMX01000009">
    <property type="protein sequence ID" value="MST86933.1"/>
    <property type="molecule type" value="Genomic_DNA"/>
</dbReference>
<dbReference type="Proteomes" id="UP000438120">
    <property type="component" value="Unassembled WGS sequence"/>
</dbReference>
<proteinExistence type="predicted"/>
<dbReference type="RefSeq" id="WP_154548192.1">
    <property type="nucleotide sequence ID" value="NZ_JBKZBY010000020.1"/>
</dbReference>
<evidence type="ECO:0008006" key="3">
    <source>
        <dbReference type="Google" id="ProtNLM"/>
    </source>
</evidence>
<evidence type="ECO:0000313" key="1">
    <source>
        <dbReference type="EMBL" id="MST86933.1"/>
    </source>
</evidence>